<keyword evidence="2" id="KW-0813">Transport</keyword>
<dbReference type="InterPro" id="IPR036640">
    <property type="entry name" value="ABC1_TM_sf"/>
</dbReference>
<evidence type="ECO:0000313" key="13">
    <source>
        <dbReference type="Proteomes" id="UP000319746"/>
    </source>
</evidence>
<keyword evidence="8 9" id="KW-0472">Membrane</keyword>
<proteinExistence type="predicted"/>
<reference evidence="12 13" key="1">
    <citation type="submission" date="2019-06" db="EMBL/GenBank/DDBJ databases">
        <title>Sequencing the genomes of 1000 actinobacteria strains.</title>
        <authorList>
            <person name="Klenk H.-P."/>
        </authorList>
    </citation>
    <scope>NUCLEOTIDE SEQUENCE [LARGE SCALE GENOMIC DNA]</scope>
    <source>
        <strain evidence="12 13">DSM 24083</strain>
    </source>
</reference>
<comment type="caution">
    <text evidence="12">The sequence shown here is derived from an EMBL/GenBank/DDBJ whole genome shotgun (WGS) entry which is preliminary data.</text>
</comment>
<organism evidence="12 13">
    <name type="scientific">Enteractinococcus coprophilus</name>
    <dbReference type="NCBI Taxonomy" id="1027633"/>
    <lineage>
        <taxon>Bacteria</taxon>
        <taxon>Bacillati</taxon>
        <taxon>Actinomycetota</taxon>
        <taxon>Actinomycetes</taxon>
        <taxon>Micrococcales</taxon>
        <taxon>Micrococcaceae</taxon>
    </lineage>
</organism>
<evidence type="ECO:0000256" key="8">
    <source>
        <dbReference type="ARBA" id="ARBA00023136"/>
    </source>
</evidence>
<dbReference type="InterPro" id="IPR003593">
    <property type="entry name" value="AAA+_ATPase"/>
</dbReference>
<dbReference type="GO" id="GO:0005886">
    <property type="term" value="C:plasma membrane"/>
    <property type="evidence" value="ECO:0007669"/>
    <property type="project" value="UniProtKB-SubCell"/>
</dbReference>
<evidence type="ECO:0000256" key="1">
    <source>
        <dbReference type="ARBA" id="ARBA00004651"/>
    </source>
</evidence>
<evidence type="ECO:0000256" key="2">
    <source>
        <dbReference type="ARBA" id="ARBA00022448"/>
    </source>
</evidence>
<feature type="transmembrane region" description="Helical" evidence="9">
    <location>
        <begin position="126"/>
        <end position="150"/>
    </location>
</feature>
<dbReference type="InterPro" id="IPR039421">
    <property type="entry name" value="Type_1_exporter"/>
</dbReference>
<dbReference type="GO" id="GO:0005524">
    <property type="term" value="F:ATP binding"/>
    <property type="evidence" value="ECO:0007669"/>
    <property type="project" value="UniProtKB-KW"/>
</dbReference>
<dbReference type="PROSITE" id="PS00211">
    <property type="entry name" value="ABC_TRANSPORTER_1"/>
    <property type="match status" value="1"/>
</dbReference>
<dbReference type="FunFam" id="3.40.50.300:FF:000854">
    <property type="entry name" value="Multidrug ABC transporter ATP-binding protein"/>
    <property type="match status" value="1"/>
</dbReference>
<evidence type="ECO:0000259" key="11">
    <source>
        <dbReference type="PROSITE" id="PS50929"/>
    </source>
</evidence>
<dbReference type="Gene3D" id="1.20.1560.10">
    <property type="entry name" value="ABC transporter type 1, transmembrane domain"/>
    <property type="match status" value="1"/>
</dbReference>
<dbReference type="Proteomes" id="UP000319746">
    <property type="component" value="Unassembled WGS sequence"/>
</dbReference>
<feature type="transmembrane region" description="Helical" evidence="9">
    <location>
        <begin position="236"/>
        <end position="259"/>
    </location>
</feature>
<name>A0A543AN95_9MICC</name>
<dbReference type="InterPro" id="IPR017871">
    <property type="entry name" value="ABC_transporter-like_CS"/>
</dbReference>
<keyword evidence="4 9" id="KW-0812">Transmembrane</keyword>
<evidence type="ECO:0000313" key="12">
    <source>
        <dbReference type="EMBL" id="TQL74057.1"/>
    </source>
</evidence>
<evidence type="ECO:0000256" key="4">
    <source>
        <dbReference type="ARBA" id="ARBA00022692"/>
    </source>
</evidence>
<dbReference type="Pfam" id="PF00664">
    <property type="entry name" value="ABC_membrane"/>
    <property type="match status" value="1"/>
</dbReference>
<keyword evidence="13" id="KW-1185">Reference proteome</keyword>
<feature type="domain" description="ABC transmembrane type-1" evidence="11">
    <location>
        <begin position="18"/>
        <end position="299"/>
    </location>
</feature>
<feature type="transmembrane region" description="Helical" evidence="9">
    <location>
        <begin position="12"/>
        <end position="32"/>
    </location>
</feature>
<protein>
    <submittedName>
        <fullName evidence="12">ATP-binding cassette subfamily B protein</fullName>
    </submittedName>
</protein>
<dbReference type="GO" id="GO:0015421">
    <property type="term" value="F:ABC-type oligopeptide transporter activity"/>
    <property type="evidence" value="ECO:0007669"/>
    <property type="project" value="TreeGrafter"/>
</dbReference>
<evidence type="ECO:0000259" key="10">
    <source>
        <dbReference type="PROSITE" id="PS50893"/>
    </source>
</evidence>
<evidence type="ECO:0000256" key="7">
    <source>
        <dbReference type="ARBA" id="ARBA00022989"/>
    </source>
</evidence>
<dbReference type="PANTHER" id="PTHR43394">
    <property type="entry name" value="ATP-DEPENDENT PERMEASE MDL1, MITOCHONDRIAL"/>
    <property type="match status" value="1"/>
</dbReference>
<evidence type="ECO:0000256" key="9">
    <source>
        <dbReference type="SAM" id="Phobius"/>
    </source>
</evidence>
<dbReference type="PROSITE" id="PS50929">
    <property type="entry name" value="ABC_TM1F"/>
    <property type="match status" value="1"/>
</dbReference>
<dbReference type="CDD" id="cd18548">
    <property type="entry name" value="ABC_6TM_Tm287_like"/>
    <property type="match status" value="1"/>
</dbReference>
<keyword evidence="5" id="KW-0547">Nucleotide-binding</keyword>
<evidence type="ECO:0000256" key="3">
    <source>
        <dbReference type="ARBA" id="ARBA00022475"/>
    </source>
</evidence>
<feature type="transmembrane region" description="Helical" evidence="9">
    <location>
        <begin position="156"/>
        <end position="176"/>
    </location>
</feature>
<keyword evidence="7 9" id="KW-1133">Transmembrane helix</keyword>
<sequence length="575" mass="61748">MLKLLARFARPYIGQLTAVVILQLATVGAILFLPALNAQIIDDGIATGNTDIIWRLGGVMLAVALIQLVASIASVWFAAISAMSIGRDLRAAIFRKVSRFSSYQMSQFGPATLITRATNDVQQLQMVTLMGMSLLVLAPIMGIGGVVMAMREDAGLSWLVWIAAPVVIAIMILAALKMMPLFRQMQEAIDDVNHTLREQITGMRVVRAFVREDYETTRFTKANQHLTDLAIGVGKIFVLLFPLISLVLHGATAAVLWFGGLRVDAGLVEVGSLTAFMQYLLQILMAVMMATMIFIMIPRAMVSAKRINEVLATEPELTEGDFAPDDVTGHLEFRNVTYAYPGADVPVLEDISFSAAPGQTVGIIGSTGSGKTTLLNLIPRLTDTTDGDVLIDGVPVSAYSREALAKIVGMVPQKAYLFSGTVASNLRFGAPDATDDDVWAALETAQAADFVSVRETKDAVGLASSVAQGGTDVSGGQRQRLAIGRALAARPKIYLFDDSFSALDATTDAKLRAALSDQLTEATILIVAQRVATIQQADRILVLEHGRIVGDGTHDELLESNGVYQQIVESQVGHD</sequence>
<dbReference type="Gene3D" id="3.40.50.300">
    <property type="entry name" value="P-loop containing nucleotide triphosphate hydrolases"/>
    <property type="match status" value="1"/>
</dbReference>
<dbReference type="PANTHER" id="PTHR43394:SF1">
    <property type="entry name" value="ATP-BINDING CASSETTE SUB-FAMILY B MEMBER 10, MITOCHONDRIAL"/>
    <property type="match status" value="1"/>
</dbReference>
<dbReference type="SUPFAM" id="SSF90123">
    <property type="entry name" value="ABC transporter transmembrane region"/>
    <property type="match status" value="1"/>
</dbReference>
<dbReference type="SUPFAM" id="SSF52540">
    <property type="entry name" value="P-loop containing nucleoside triphosphate hydrolases"/>
    <property type="match status" value="1"/>
</dbReference>
<dbReference type="AlphaFoldDB" id="A0A543AN95"/>
<dbReference type="SMART" id="SM00382">
    <property type="entry name" value="AAA"/>
    <property type="match status" value="1"/>
</dbReference>
<feature type="transmembrane region" description="Helical" evidence="9">
    <location>
        <begin position="279"/>
        <end position="297"/>
    </location>
</feature>
<keyword evidence="3" id="KW-1003">Cell membrane</keyword>
<dbReference type="PROSITE" id="PS50893">
    <property type="entry name" value="ABC_TRANSPORTER_2"/>
    <property type="match status" value="1"/>
</dbReference>
<feature type="domain" description="ABC transporter" evidence="10">
    <location>
        <begin position="331"/>
        <end position="570"/>
    </location>
</feature>
<keyword evidence="6 12" id="KW-0067">ATP-binding</keyword>
<dbReference type="InterPro" id="IPR011527">
    <property type="entry name" value="ABC1_TM_dom"/>
</dbReference>
<feature type="transmembrane region" description="Helical" evidence="9">
    <location>
        <begin position="52"/>
        <end position="80"/>
    </location>
</feature>
<evidence type="ECO:0000256" key="5">
    <source>
        <dbReference type="ARBA" id="ARBA00022741"/>
    </source>
</evidence>
<evidence type="ECO:0000256" key="6">
    <source>
        <dbReference type="ARBA" id="ARBA00022840"/>
    </source>
</evidence>
<accession>A0A543AN95</accession>
<dbReference type="GO" id="GO:0016887">
    <property type="term" value="F:ATP hydrolysis activity"/>
    <property type="evidence" value="ECO:0007669"/>
    <property type="project" value="InterPro"/>
</dbReference>
<dbReference type="InterPro" id="IPR003439">
    <property type="entry name" value="ABC_transporter-like_ATP-bd"/>
</dbReference>
<dbReference type="InterPro" id="IPR027417">
    <property type="entry name" value="P-loop_NTPase"/>
</dbReference>
<gene>
    <name evidence="12" type="ORF">FB556_0508</name>
</gene>
<dbReference type="EMBL" id="VFOU01000001">
    <property type="protein sequence ID" value="TQL74057.1"/>
    <property type="molecule type" value="Genomic_DNA"/>
</dbReference>
<dbReference type="Pfam" id="PF00005">
    <property type="entry name" value="ABC_tran"/>
    <property type="match status" value="1"/>
</dbReference>
<comment type="subcellular location">
    <subcellularLocation>
        <location evidence="1">Cell membrane</location>
        <topology evidence="1">Multi-pass membrane protein</topology>
    </subcellularLocation>
</comment>